<feature type="domain" description="YdbS-like PH" evidence="2">
    <location>
        <begin position="137"/>
        <end position="210"/>
    </location>
</feature>
<proteinExistence type="predicted"/>
<feature type="transmembrane region" description="Helical" evidence="1">
    <location>
        <begin position="113"/>
        <end position="133"/>
    </location>
</feature>
<dbReference type="OrthoDB" id="288063at2"/>
<sequence length="216" mass="23574">MADSSSITYRCPRCSKLVGVTTAFIGKILDCPNCGLPFQAKAPVAEPVFTSGGESAAAVEFNIDHTHDDEKVLERINPAMFRSSPIIFSLLTIALLASFIGTIASLATGLIPLAGILIVVILCVAAYFAWWYLETLATTFVITNKRSRLRTGLISKSTTEVQHDDIRNLQVNQSIWQRMFDVGDLAISSSGQDDLEIKVKGIPDPNDLANDIRKMQ</sequence>
<evidence type="ECO:0000313" key="3">
    <source>
        <dbReference type="EMBL" id="QDT62842.1"/>
    </source>
</evidence>
<feature type="transmembrane region" description="Helical" evidence="1">
    <location>
        <begin position="86"/>
        <end position="107"/>
    </location>
</feature>
<keyword evidence="1" id="KW-1133">Transmembrane helix</keyword>
<evidence type="ECO:0000313" key="4">
    <source>
        <dbReference type="Proteomes" id="UP000319976"/>
    </source>
</evidence>
<name>A0A517T385_9PLAN</name>
<accession>A0A517T385</accession>
<dbReference type="InterPro" id="IPR005182">
    <property type="entry name" value="YdbS-like_PH"/>
</dbReference>
<reference evidence="3 4" key="1">
    <citation type="submission" date="2019-02" db="EMBL/GenBank/DDBJ databases">
        <title>Deep-cultivation of Planctomycetes and their phenomic and genomic characterization uncovers novel biology.</title>
        <authorList>
            <person name="Wiegand S."/>
            <person name="Jogler M."/>
            <person name="Boedeker C."/>
            <person name="Pinto D."/>
            <person name="Vollmers J."/>
            <person name="Rivas-Marin E."/>
            <person name="Kohn T."/>
            <person name="Peeters S.H."/>
            <person name="Heuer A."/>
            <person name="Rast P."/>
            <person name="Oberbeckmann S."/>
            <person name="Bunk B."/>
            <person name="Jeske O."/>
            <person name="Meyerdierks A."/>
            <person name="Storesund J.E."/>
            <person name="Kallscheuer N."/>
            <person name="Luecker S."/>
            <person name="Lage O.M."/>
            <person name="Pohl T."/>
            <person name="Merkel B.J."/>
            <person name="Hornburger P."/>
            <person name="Mueller R.-W."/>
            <person name="Bruemmer F."/>
            <person name="Labrenz M."/>
            <person name="Spormann A.M."/>
            <person name="Op den Camp H."/>
            <person name="Overmann J."/>
            <person name="Amann R."/>
            <person name="Jetten M.S.M."/>
            <person name="Mascher T."/>
            <person name="Medema M.H."/>
            <person name="Devos D.P."/>
            <person name="Kaster A.-K."/>
            <person name="Ovreas L."/>
            <person name="Rohde M."/>
            <person name="Galperin M.Y."/>
            <person name="Jogler C."/>
        </authorList>
    </citation>
    <scope>NUCLEOTIDE SEQUENCE [LARGE SCALE GENOMIC DNA]</scope>
    <source>
        <strain evidence="3 4">V22</strain>
    </source>
</reference>
<dbReference type="Proteomes" id="UP000319976">
    <property type="component" value="Chromosome"/>
</dbReference>
<dbReference type="AlphaFoldDB" id="A0A517T385"/>
<keyword evidence="1" id="KW-0812">Transmembrane</keyword>
<dbReference type="EMBL" id="CP036316">
    <property type="protein sequence ID" value="QDT62842.1"/>
    <property type="molecule type" value="Genomic_DNA"/>
</dbReference>
<gene>
    <name evidence="3" type="ORF">V22_00400</name>
</gene>
<keyword evidence="1" id="KW-0472">Membrane</keyword>
<evidence type="ECO:0000259" key="2">
    <source>
        <dbReference type="Pfam" id="PF03703"/>
    </source>
</evidence>
<evidence type="ECO:0000256" key="1">
    <source>
        <dbReference type="SAM" id="Phobius"/>
    </source>
</evidence>
<dbReference type="PANTHER" id="PTHR37938">
    <property type="entry name" value="BLL0215 PROTEIN"/>
    <property type="match status" value="1"/>
</dbReference>
<dbReference type="PANTHER" id="PTHR37938:SF1">
    <property type="entry name" value="BLL0215 PROTEIN"/>
    <property type="match status" value="1"/>
</dbReference>
<dbReference type="RefSeq" id="WP_145258680.1">
    <property type="nucleotide sequence ID" value="NZ_CP036316.1"/>
</dbReference>
<organism evidence="3 4">
    <name type="scientific">Calycomorphotria hydatis</name>
    <dbReference type="NCBI Taxonomy" id="2528027"/>
    <lineage>
        <taxon>Bacteria</taxon>
        <taxon>Pseudomonadati</taxon>
        <taxon>Planctomycetota</taxon>
        <taxon>Planctomycetia</taxon>
        <taxon>Planctomycetales</taxon>
        <taxon>Planctomycetaceae</taxon>
        <taxon>Calycomorphotria</taxon>
    </lineage>
</organism>
<keyword evidence="4" id="KW-1185">Reference proteome</keyword>
<dbReference type="KEGG" id="chya:V22_00400"/>
<dbReference type="Pfam" id="PF03703">
    <property type="entry name" value="bPH_2"/>
    <property type="match status" value="1"/>
</dbReference>
<protein>
    <submittedName>
        <fullName evidence="3">Bacterial membrane flanked domain protein</fullName>
    </submittedName>
</protein>